<dbReference type="SUPFAM" id="SSF46785">
    <property type="entry name" value="Winged helix' DNA-binding domain"/>
    <property type="match status" value="1"/>
</dbReference>
<keyword evidence="1" id="KW-0934">Plastid</keyword>
<dbReference type="InterPro" id="IPR036390">
    <property type="entry name" value="WH_DNA-bd_sf"/>
</dbReference>
<accession>A0A1Z1M0T6</accession>
<organism evidence="1">
    <name type="scientific">Platysiphonia delicata</name>
    <dbReference type="NCBI Taxonomy" id="2006979"/>
    <lineage>
        <taxon>Eukaryota</taxon>
        <taxon>Rhodophyta</taxon>
        <taxon>Florideophyceae</taxon>
        <taxon>Rhodymeniophycidae</taxon>
        <taxon>Ceramiales</taxon>
        <taxon>Delesseriaceae</taxon>
        <taxon>Platysiphonia</taxon>
    </lineage>
</organism>
<dbReference type="GeneID" id="33353148"/>
<evidence type="ECO:0000313" key="1">
    <source>
        <dbReference type="EMBL" id="ARW59676.1"/>
    </source>
</evidence>
<reference evidence="1" key="1">
    <citation type="journal article" date="2017" name="J. Phycol.">
        <title>Analysis of chloroplast genomes and a supermatrix inform reclassification of the Rhodomelaceae (Rhodophyta).</title>
        <authorList>
            <person name="Diaz-Tapia P."/>
            <person name="Maggs C.A."/>
            <person name="West J.A."/>
            <person name="Verbruggen H."/>
        </authorList>
    </citation>
    <scope>NUCLEOTIDE SEQUENCE</scope>
    <source>
        <strain evidence="1">HV1445</strain>
    </source>
</reference>
<dbReference type="AlphaFoldDB" id="A0A1Z1M0T6"/>
<sequence>MKWINNFVNANISYYVYKLNKGDCILYTRQVKEKKSIIILHGILCIFKIIDTNKIYPLILLTKDDYTNFNLNGITHEIQVKYKAVAFETTYIISFSLEKQKYKYKEKTLIKIIQAQEKTLKKYEIFNKILRFKYIKHRLIQFILFLSLEFGFVYKKQVIIPFQIPIKYLSSIIGINEKTMSKLIKIYNQRTIIKYSLKRTNYIIDIENIKSIFFY</sequence>
<name>A0A1Z1M0T6_9FLOR</name>
<geneLocation type="chloroplast" evidence="1"/>
<protein>
    <submittedName>
        <fullName evidence="1">Global nitrogen transcriptional regulator</fullName>
    </submittedName>
</protein>
<keyword evidence="1" id="KW-0150">Chloroplast</keyword>
<dbReference type="InterPro" id="IPR014710">
    <property type="entry name" value="RmlC-like_jellyroll"/>
</dbReference>
<gene>
    <name evidence="1" type="primary">ntcA</name>
</gene>
<dbReference type="EMBL" id="MF101409">
    <property type="protein sequence ID" value="ARW59676.1"/>
    <property type="molecule type" value="Genomic_DNA"/>
</dbReference>
<dbReference type="RefSeq" id="YP_009391532.1">
    <property type="nucleotide sequence ID" value="NC_035258.1"/>
</dbReference>
<dbReference type="Gene3D" id="2.60.120.10">
    <property type="entry name" value="Jelly Rolls"/>
    <property type="match status" value="1"/>
</dbReference>
<proteinExistence type="predicted"/>